<feature type="non-terminal residue" evidence="2">
    <location>
        <position position="70"/>
    </location>
</feature>
<accession>A0AAD7F8R9</accession>
<protein>
    <submittedName>
        <fullName evidence="2">Uncharacterized protein</fullName>
    </submittedName>
</protein>
<gene>
    <name evidence="3" type="ORF">FB45DRAFT_674897</name>
    <name evidence="1" type="ORF">FB45DRAFT_684335</name>
    <name evidence="2" type="ORF">FB45DRAFT_723748</name>
</gene>
<comment type="caution">
    <text evidence="2">The sequence shown here is derived from an EMBL/GenBank/DDBJ whole genome shotgun (WGS) entry which is preliminary data.</text>
</comment>
<dbReference type="EMBL" id="JARKIF010000017">
    <property type="protein sequence ID" value="KAJ7620375.1"/>
    <property type="molecule type" value="Genomic_DNA"/>
</dbReference>
<proteinExistence type="predicted"/>
<dbReference type="EMBL" id="JARKIF010000041">
    <property type="protein sequence ID" value="KAJ7609271.1"/>
    <property type="molecule type" value="Genomic_DNA"/>
</dbReference>
<name>A0AAD7F8R9_9AGAR</name>
<reference evidence="2" key="1">
    <citation type="submission" date="2023-03" db="EMBL/GenBank/DDBJ databases">
        <title>Massive genome expansion in bonnet fungi (Mycena s.s.) driven by repeated elements and novel gene families across ecological guilds.</title>
        <authorList>
            <consortium name="Lawrence Berkeley National Laboratory"/>
            <person name="Harder C.B."/>
            <person name="Miyauchi S."/>
            <person name="Viragh M."/>
            <person name="Kuo A."/>
            <person name="Thoen E."/>
            <person name="Andreopoulos B."/>
            <person name="Lu D."/>
            <person name="Skrede I."/>
            <person name="Drula E."/>
            <person name="Henrissat B."/>
            <person name="Morin E."/>
            <person name="Kohler A."/>
            <person name="Barry K."/>
            <person name="LaButti K."/>
            <person name="Morin E."/>
            <person name="Salamov A."/>
            <person name="Lipzen A."/>
            <person name="Mereny Z."/>
            <person name="Hegedus B."/>
            <person name="Baldrian P."/>
            <person name="Stursova M."/>
            <person name="Weitz H."/>
            <person name="Taylor A."/>
            <person name="Grigoriev I.V."/>
            <person name="Nagy L.G."/>
            <person name="Martin F."/>
            <person name="Kauserud H."/>
        </authorList>
    </citation>
    <scope>NUCLEOTIDE SEQUENCE</scope>
    <source>
        <strain evidence="2">9284</strain>
    </source>
</reference>
<dbReference type="EMBL" id="JARKIF010000209">
    <property type="protein sequence ID" value="KAJ7602672.1"/>
    <property type="molecule type" value="Genomic_DNA"/>
</dbReference>
<feature type="non-terminal residue" evidence="2">
    <location>
        <position position="1"/>
    </location>
</feature>
<evidence type="ECO:0000313" key="3">
    <source>
        <dbReference type="EMBL" id="KAJ7620375.1"/>
    </source>
</evidence>
<dbReference type="Proteomes" id="UP001221142">
    <property type="component" value="Unassembled WGS sequence"/>
</dbReference>
<evidence type="ECO:0000313" key="4">
    <source>
        <dbReference type="Proteomes" id="UP001221142"/>
    </source>
</evidence>
<sequence length="70" mass="7854">FEIGEVLYYFQYQVGEGEPSTLAMVSVFGIPDREILQESFGTVWIARQGEAGIRVIRVQSIQSVVAMIPF</sequence>
<organism evidence="2 4">
    <name type="scientific">Roridomyces roridus</name>
    <dbReference type="NCBI Taxonomy" id="1738132"/>
    <lineage>
        <taxon>Eukaryota</taxon>
        <taxon>Fungi</taxon>
        <taxon>Dikarya</taxon>
        <taxon>Basidiomycota</taxon>
        <taxon>Agaricomycotina</taxon>
        <taxon>Agaricomycetes</taxon>
        <taxon>Agaricomycetidae</taxon>
        <taxon>Agaricales</taxon>
        <taxon>Marasmiineae</taxon>
        <taxon>Mycenaceae</taxon>
        <taxon>Roridomyces</taxon>
    </lineage>
</organism>
<keyword evidence="4" id="KW-1185">Reference proteome</keyword>
<evidence type="ECO:0000313" key="2">
    <source>
        <dbReference type="EMBL" id="KAJ7609271.1"/>
    </source>
</evidence>
<evidence type="ECO:0000313" key="1">
    <source>
        <dbReference type="EMBL" id="KAJ7602672.1"/>
    </source>
</evidence>
<dbReference type="AlphaFoldDB" id="A0AAD7F8R9"/>